<name>A0A1G5JZM1_9BACL</name>
<evidence type="ECO:0000313" key="2">
    <source>
        <dbReference type="EMBL" id="SCY93797.1"/>
    </source>
</evidence>
<dbReference type="RefSeq" id="WP_090922671.1">
    <property type="nucleotide sequence ID" value="NZ_FMVM01000012.1"/>
</dbReference>
<gene>
    <name evidence="2" type="ORF">SAMN05720606_112204</name>
</gene>
<evidence type="ECO:0000256" key="1">
    <source>
        <dbReference type="SAM" id="Phobius"/>
    </source>
</evidence>
<keyword evidence="1" id="KW-0812">Transmembrane</keyword>
<keyword evidence="1" id="KW-0472">Membrane</keyword>
<keyword evidence="1" id="KW-1133">Transmembrane helix</keyword>
<proteinExistence type="predicted"/>
<sequence>MRIQGKLAGKAKWAIVAVVFCLLLLSWLFKWFSHEEHKATWLWDTSIIIKQTPEIIAFSKEQGVDTIFLQVQDEVPDAAYRKFIAAATNAEIEVHALNGHADWAYREKRAEGLAFIERVRAYNSSSAKNERFEGIQLDVEPYQLKRWENEQSSVIAEWQNNMEVWTEAGKAAGLYMSAAIPFWLDARQSAGGKETLSRWVISRFDAVAIMAYRDSGQQMYDLSKEELAEADDLGKKVWIGAELADTHEGDHLTFFRKPISNMDEEMQKVFELGASHSSFAGVAVHHYEAWYAKQNGIPLARKTGETKEESQHQKQ</sequence>
<dbReference type="AlphaFoldDB" id="A0A1G5JZM1"/>
<dbReference type="Proteomes" id="UP000198538">
    <property type="component" value="Unassembled WGS sequence"/>
</dbReference>
<keyword evidence="3" id="KW-1185">Reference proteome</keyword>
<reference evidence="3" key="1">
    <citation type="submission" date="2016-10" db="EMBL/GenBank/DDBJ databases">
        <authorList>
            <person name="Varghese N."/>
            <person name="Submissions S."/>
        </authorList>
    </citation>
    <scope>NUCLEOTIDE SEQUENCE [LARGE SCALE GENOMIC DNA]</scope>
    <source>
        <strain evidence="3">BL9</strain>
    </source>
</reference>
<organism evidence="2 3">
    <name type="scientific">Paenibacillus polysaccharolyticus</name>
    <dbReference type="NCBI Taxonomy" id="582692"/>
    <lineage>
        <taxon>Bacteria</taxon>
        <taxon>Bacillati</taxon>
        <taxon>Bacillota</taxon>
        <taxon>Bacilli</taxon>
        <taxon>Bacillales</taxon>
        <taxon>Paenibacillaceae</taxon>
        <taxon>Paenibacillus</taxon>
    </lineage>
</organism>
<dbReference type="STRING" id="582692.SAMN05720606_112204"/>
<accession>A0A1G5JZM1</accession>
<protein>
    <submittedName>
        <fullName evidence="2">Uncharacterized protein</fullName>
    </submittedName>
</protein>
<feature type="transmembrane region" description="Helical" evidence="1">
    <location>
        <begin position="12"/>
        <end position="32"/>
    </location>
</feature>
<dbReference type="EMBL" id="FMVM01000012">
    <property type="protein sequence ID" value="SCY93797.1"/>
    <property type="molecule type" value="Genomic_DNA"/>
</dbReference>
<evidence type="ECO:0000313" key="3">
    <source>
        <dbReference type="Proteomes" id="UP000198538"/>
    </source>
</evidence>